<evidence type="ECO:0000256" key="2">
    <source>
        <dbReference type="ARBA" id="ARBA00022690"/>
    </source>
</evidence>
<dbReference type="GO" id="GO:0004867">
    <property type="term" value="F:serine-type endopeptidase inhibitor activity"/>
    <property type="evidence" value="ECO:0007669"/>
    <property type="project" value="UniProtKB-KW"/>
</dbReference>
<dbReference type="Proteomes" id="UP001497382">
    <property type="component" value="Unassembled WGS sequence"/>
</dbReference>
<evidence type="ECO:0000313" key="5">
    <source>
        <dbReference type="EMBL" id="CAL1300767.1"/>
    </source>
</evidence>
<dbReference type="AlphaFoldDB" id="A0AAV2BY18"/>
<comment type="similarity">
    <text evidence="1">Belongs to the serpin family.</text>
</comment>
<dbReference type="Gene3D" id="3.30.497.10">
    <property type="entry name" value="Antithrombin, subunit I, domain 2"/>
    <property type="match status" value="1"/>
</dbReference>
<sequence>MLFCGTEDETAEEMRKVLGYEVANIKDEELKLCFQKLLEALDSDQESYTLNYANTVLSHKEFSVKEEYKLLLETFFKALFQETDFINENEKTVKLVNQWVNEKTNNMIPKLLDSLVSFYCDDNP</sequence>
<evidence type="ECO:0000256" key="1">
    <source>
        <dbReference type="ARBA" id="ARBA00009500"/>
    </source>
</evidence>
<evidence type="ECO:0000256" key="3">
    <source>
        <dbReference type="ARBA" id="ARBA00022900"/>
    </source>
</evidence>
<evidence type="ECO:0000259" key="4">
    <source>
        <dbReference type="Pfam" id="PF00079"/>
    </source>
</evidence>
<feature type="domain" description="Serpin" evidence="4">
    <location>
        <begin position="1"/>
        <end position="114"/>
    </location>
</feature>
<dbReference type="GO" id="GO:0005615">
    <property type="term" value="C:extracellular space"/>
    <property type="evidence" value="ECO:0007669"/>
    <property type="project" value="InterPro"/>
</dbReference>
<dbReference type="EMBL" id="CAXIEN010000577">
    <property type="protein sequence ID" value="CAL1300767.1"/>
    <property type="molecule type" value="Genomic_DNA"/>
</dbReference>
<protein>
    <recommendedName>
        <fullName evidence="4">Serpin domain-containing protein</fullName>
    </recommendedName>
</protein>
<gene>
    <name evidence="5" type="ORF">LARSCL_LOCUS22107</name>
</gene>
<dbReference type="InterPro" id="IPR036186">
    <property type="entry name" value="Serpin_sf"/>
</dbReference>
<comment type="caution">
    <text evidence="5">The sequence shown here is derived from an EMBL/GenBank/DDBJ whole genome shotgun (WGS) entry which is preliminary data.</text>
</comment>
<dbReference type="Pfam" id="PF00079">
    <property type="entry name" value="Serpin"/>
    <property type="match status" value="1"/>
</dbReference>
<accession>A0AAV2BY18</accession>
<dbReference type="SUPFAM" id="SSF56574">
    <property type="entry name" value="Serpins"/>
    <property type="match status" value="1"/>
</dbReference>
<proteinExistence type="inferred from homology"/>
<keyword evidence="3" id="KW-0722">Serine protease inhibitor</keyword>
<reference evidence="5 6" key="1">
    <citation type="submission" date="2024-04" db="EMBL/GenBank/DDBJ databases">
        <authorList>
            <person name="Rising A."/>
            <person name="Reimegard J."/>
            <person name="Sonavane S."/>
            <person name="Akerstrom W."/>
            <person name="Nylinder S."/>
            <person name="Hedman E."/>
            <person name="Kallberg Y."/>
        </authorList>
    </citation>
    <scope>NUCLEOTIDE SEQUENCE [LARGE SCALE GENOMIC DNA]</scope>
</reference>
<dbReference type="PANTHER" id="PTHR11461:SF211">
    <property type="entry name" value="GH10112P-RELATED"/>
    <property type="match status" value="1"/>
</dbReference>
<keyword evidence="6" id="KW-1185">Reference proteome</keyword>
<keyword evidence="2" id="KW-0646">Protease inhibitor</keyword>
<dbReference type="InterPro" id="IPR023796">
    <property type="entry name" value="Serpin_dom"/>
</dbReference>
<dbReference type="InterPro" id="IPR042178">
    <property type="entry name" value="Serpin_sf_1"/>
</dbReference>
<evidence type="ECO:0000313" key="6">
    <source>
        <dbReference type="Proteomes" id="UP001497382"/>
    </source>
</evidence>
<dbReference type="InterPro" id="IPR000215">
    <property type="entry name" value="Serpin_fam"/>
</dbReference>
<dbReference type="PANTHER" id="PTHR11461">
    <property type="entry name" value="SERINE PROTEASE INHIBITOR, SERPIN"/>
    <property type="match status" value="1"/>
</dbReference>
<name>A0AAV2BY18_9ARAC</name>
<organism evidence="5 6">
    <name type="scientific">Larinioides sclopetarius</name>
    <dbReference type="NCBI Taxonomy" id="280406"/>
    <lineage>
        <taxon>Eukaryota</taxon>
        <taxon>Metazoa</taxon>
        <taxon>Ecdysozoa</taxon>
        <taxon>Arthropoda</taxon>
        <taxon>Chelicerata</taxon>
        <taxon>Arachnida</taxon>
        <taxon>Araneae</taxon>
        <taxon>Araneomorphae</taxon>
        <taxon>Entelegynae</taxon>
        <taxon>Araneoidea</taxon>
        <taxon>Araneidae</taxon>
        <taxon>Larinioides</taxon>
    </lineage>
</organism>